<feature type="region of interest" description="Disordered" evidence="12">
    <location>
        <begin position="34"/>
        <end position="55"/>
    </location>
</feature>
<evidence type="ECO:0000256" key="1">
    <source>
        <dbReference type="ARBA" id="ARBA00003330"/>
    </source>
</evidence>
<evidence type="ECO:0000256" key="12">
    <source>
        <dbReference type="SAM" id="MobiDB-lite"/>
    </source>
</evidence>
<dbReference type="GO" id="GO:0034599">
    <property type="term" value="P:cellular response to oxidative stress"/>
    <property type="evidence" value="ECO:0007669"/>
    <property type="project" value="TreeGrafter"/>
</dbReference>
<dbReference type="RefSeq" id="WP_134084187.1">
    <property type="nucleotide sequence ID" value="NZ_SOQX01000005.1"/>
</dbReference>
<dbReference type="Gene3D" id="3.40.30.10">
    <property type="entry name" value="Glutaredoxin"/>
    <property type="match status" value="1"/>
</dbReference>
<evidence type="ECO:0000256" key="3">
    <source>
        <dbReference type="ARBA" id="ARBA00022559"/>
    </source>
</evidence>
<evidence type="ECO:0000313" key="16">
    <source>
        <dbReference type="Proteomes" id="UP000294914"/>
    </source>
</evidence>
<dbReference type="InterPro" id="IPR000866">
    <property type="entry name" value="AhpC/TSA"/>
</dbReference>
<evidence type="ECO:0000256" key="6">
    <source>
        <dbReference type="ARBA" id="ARBA00023157"/>
    </source>
</evidence>
<comment type="function">
    <text evidence="1">Thiol-specific peroxidase that catalyzes the reduction of hydrogen peroxide and organic hydroperoxides to water and alcohols, respectively. Plays a role in cell protection against oxidative stress by detoxifying peroxides and as sensor of hydrogen peroxide-mediated signaling events.</text>
</comment>
<proteinExistence type="inferred from homology"/>
<keyword evidence="3" id="KW-0575">Peroxidase</keyword>
<dbReference type="EC" id="1.11.1.24" evidence="2"/>
<evidence type="ECO:0000256" key="9">
    <source>
        <dbReference type="ARBA" id="ARBA00038489"/>
    </source>
</evidence>
<feature type="domain" description="Thioredoxin" evidence="14">
    <location>
        <begin position="74"/>
        <end position="246"/>
    </location>
</feature>
<keyword evidence="7" id="KW-0676">Redox-active center</keyword>
<dbReference type="PANTHER" id="PTHR42801">
    <property type="entry name" value="THIOREDOXIN-DEPENDENT PEROXIDE REDUCTASE"/>
    <property type="match status" value="1"/>
</dbReference>
<name>A0A4R8IIR2_9GAMM</name>
<comment type="caution">
    <text evidence="15">The sequence shown here is derived from an EMBL/GenBank/DDBJ whole genome shotgun (WGS) entry which is preliminary data.</text>
</comment>
<dbReference type="InterPro" id="IPR013766">
    <property type="entry name" value="Thioredoxin_domain"/>
</dbReference>
<dbReference type="InterPro" id="IPR036249">
    <property type="entry name" value="Thioredoxin-like_sf"/>
</dbReference>
<accession>A0A4R8IIR2</accession>
<evidence type="ECO:0000256" key="13">
    <source>
        <dbReference type="SAM" id="SignalP"/>
    </source>
</evidence>
<dbReference type="Pfam" id="PF00578">
    <property type="entry name" value="AhpC-TSA"/>
    <property type="match status" value="1"/>
</dbReference>
<dbReference type="SUPFAM" id="SSF52833">
    <property type="entry name" value="Thioredoxin-like"/>
    <property type="match status" value="1"/>
</dbReference>
<reference evidence="15 16" key="1">
    <citation type="submission" date="2019-03" db="EMBL/GenBank/DDBJ databases">
        <title>Genomic Encyclopedia of Type Strains, Phase IV (KMG-IV): sequencing the most valuable type-strain genomes for metagenomic binning, comparative biology and taxonomic classification.</title>
        <authorList>
            <person name="Goeker M."/>
        </authorList>
    </citation>
    <scope>NUCLEOTIDE SEQUENCE [LARGE SCALE GENOMIC DNA]</scope>
    <source>
        <strain evidence="15 16">DSM 16326</strain>
    </source>
</reference>
<keyword evidence="16" id="KW-1185">Reference proteome</keyword>
<feature type="chain" id="PRO_5020409939" description="thioredoxin-dependent peroxiredoxin" evidence="13">
    <location>
        <begin position="25"/>
        <end position="246"/>
    </location>
</feature>
<evidence type="ECO:0000256" key="2">
    <source>
        <dbReference type="ARBA" id="ARBA00013017"/>
    </source>
</evidence>
<gene>
    <name evidence="15" type="ORF">EDC23_2065</name>
</gene>
<evidence type="ECO:0000256" key="7">
    <source>
        <dbReference type="ARBA" id="ARBA00023284"/>
    </source>
</evidence>
<dbReference type="PROSITE" id="PS51352">
    <property type="entry name" value="THIOREDOXIN_2"/>
    <property type="match status" value="1"/>
</dbReference>
<dbReference type="OrthoDB" id="9809746at2"/>
<dbReference type="GO" id="GO:0005737">
    <property type="term" value="C:cytoplasm"/>
    <property type="evidence" value="ECO:0007669"/>
    <property type="project" value="TreeGrafter"/>
</dbReference>
<dbReference type="Proteomes" id="UP000294914">
    <property type="component" value="Unassembled WGS sequence"/>
</dbReference>
<keyword evidence="5" id="KW-0560">Oxidoreductase</keyword>
<dbReference type="GO" id="GO:0045454">
    <property type="term" value="P:cell redox homeostasis"/>
    <property type="evidence" value="ECO:0007669"/>
    <property type="project" value="TreeGrafter"/>
</dbReference>
<evidence type="ECO:0000256" key="5">
    <source>
        <dbReference type="ARBA" id="ARBA00023002"/>
    </source>
</evidence>
<protein>
    <recommendedName>
        <fullName evidence="2">thioredoxin-dependent peroxiredoxin</fullName>
        <ecNumber evidence="2">1.11.1.24</ecNumber>
    </recommendedName>
    <alternativeName>
        <fullName evidence="8">Thioredoxin peroxidase</fullName>
    </alternativeName>
    <alternativeName>
        <fullName evidence="10">Thioredoxin-dependent peroxiredoxin Bcp</fullName>
    </alternativeName>
</protein>
<evidence type="ECO:0000256" key="4">
    <source>
        <dbReference type="ARBA" id="ARBA00022862"/>
    </source>
</evidence>
<dbReference type="PANTHER" id="PTHR42801:SF7">
    <property type="entry name" value="SLL1159 PROTEIN"/>
    <property type="match status" value="1"/>
</dbReference>
<keyword evidence="4" id="KW-0049">Antioxidant</keyword>
<comment type="similarity">
    <text evidence="9">Belongs to the peroxiredoxin family. BCP/PrxQ subfamily.</text>
</comment>
<comment type="catalytic activity">
    <reaction evidence="11">
        <text>a hydroperoxide + [thioredoxin]-dithiol = an alcohol + [thioredoxin]-disulfide + H2O</text>
        <dbReference type="Rhea" id="RHEA:62620"/>
        <dbReference type="Rhea" id="RHEA-COMP:10698"/>
        <dbReference type="Rhea" id="RHEA-COMP:10700"/>
        <dbReference type="ChEBI" id="CHEBI:15377"/>
        <dbReference type="ChEBI" id="CHEBI:29950"/>
        <dbReference type="ChEBI" id="CHEBI:30879"/>
        <dbReference type="ChEBI" id="CHEBI:35924"/>
        <dbReference type="ChEBI" id="CHEBI:50058"/>
        <dbReference type="EC" id="1.11.1.24"/>
    </reaction>
</comment>
<dbReference type="EMBL" id="SOQX01000005">
    <property type="protein sequence ID" value="TDY00562.1"/>
    <property type="molecule type" value="Genomic_DNA"/>
</dbReference>
<feature type="signal peptide" evidence="13">
    <location>
        <begin position="1"/>
        <end position="24"/>
    </location>
</feature>
<evidence type="ECO:0000256" key="11">
    <source>
        <dbReference type="ARBA" id="ARBA00049091"/>
    </source>
</evidence>
<dbReference type="GO" id="GO:0008379">
    <property type="term" value="F:thioredoxin peroxidase activity"/>
    <property type="evidence" value="ECO:0007669"/>
    <property type="project" value="TreeGrafter"/>
</dbReference>
<evidence type="ECO:0000259" key="14">
    <source>
        <dbReference type="PROSITE" id="PS51352"/>
    </source>
</evidence>
<dbReference type="InterPro" id="IPR050924">
    <property type="entry name" value="Peroxiredoxin_BCP/PrxQ"/>
</dbReference>
<evidence type="ECO:0000256" key="8">
    <source>
        <dbReference type="ARBA" id="ARBA00032824"/>
    </source>
</evidence>
<sequence length="246" mass="27507">MRTLYQVALPVFLLTALALPPAAAESVPSYEQAREQFEAERKQKSKGSKLSPEDQRIMQQAGEDLAENMPDPGLKIGEKAPDFTLPNAFGDSVSLYEQLKKGPVVLVFYRGAWCPYCNLQLHTLRESLPAIKAEGAQLITVTPQKPDKSLKQVKEDDYPFEILSDLDSSAMKAYNLYFEVPMELVDVYRRNFGLDLADYNGDGRYVLPVPATYIIDREGVIRAGAADVDYKERMEPAAIVEALQQL</sequence>
<evidence type="ECO:0000256" key="10">
    <source>
        <dbReference type="ARBA" id="ARBA00042639"/>
    </source>
</evidence>
<evidence type="ECO:0000313" key="15">
    <source>
        <dbReference type="EMBL" id="TDY00562.1"/>
    </source>
</evidence>
<dbReference type="CDD" id="cd02970">
    <property type="entry name" value="PRX_like2"/>
    <property type="match status" value="1"/>
</dbReference>
<keyword evidence="6" id="KW-1015">Disulfide bond</keyword>
<organism evidence="15 16">
    <name type="scientific">Thiohalophilus thiocyanatoxydans</name>
    <dbReference type="NCBI Taxonomy" id="381308"/>
    <lineage>
        <taxon>Bacteria</taxon>
        <taxon>Pseudomonadati</taxon>
        <taxon>Pseudomonadota</taxon>
        <taxon>Gammaproteobacteria</taxon>
        <taxon>Thiohalomonadales</taxon>
        <taxon>Thiohalophilaceae</taxon>
        <taxon>Thiohalophilus</taxon>
    </lineage>
</organism>
<dbReference type="AlphaFoldDB" id="A0A4R8IIR2"/>
<keyword evidence="13" id="KW-0732">Signal</keyword>